<dbReference type="Proteomes" id="UP000035680">
    <property type="component" value="Unassembled WGS sequence"/>
</dbReference>
<keyword evidence="1" id="KW-1185">Reference proteome</keyword>
<dbReference type="WBParaSite" id="SVE_1921100.1">
    <property type="protein sequence ID" value="SVE_1921100.1"/>
    <property type="gene ID" value="SVE_1921100"/>
</dbReference>
<proteinExistence type="predicted"/>
<reference evidence="2" key="2">
    <citation type="submission" date="2015-08" db="UniProtKB">
        <authorList>
            <consortium name="WormBaseParasite"/>
        </authorList>
    </citation>
    <scope>IDENTIFICATION</scope>
</reference>
<accession>A0A0K0G3B0</accession>
<evidence type="ECO:0000313" key="2">
    <source>
        <dbReference type="WBParaSite" id="SVE_1921100.1"/>
    </source>
</evidence>
<reference evidence="1" key="1">
    <citation type="submission" date="2014-07" db="EMBL/GenBank/DDBJ databases">
        <authorList>
            <person name="Martin A.A"/>
            <person name="De Silva N."/>
        </authorList>
    </citation>
    <scope>NUCLEOTIDE SEQUENCE</scope>
</reference>
<dbReference type="AlphaFoldDB" id="A0A0K0G3B0"/>
<protein>
    <submittedName>
        <fullName evidence="2">Helo_like_N domain-containing protein</fullName>
    </submittedName>
</protein>
<dbReference type="STRING" id="75913.A0A0K0G3B0"/>
<sequence length="167" mass="19669">MLNKFGKCYSRIRGLVMRIKKIRYKLNWLIDFNSNNSDPALKYFKGFNATLKASVIEKEPMHSNEISLDLHKEVIDNVRNEIMNIKLRMCILCERINESNMKLLKKGKKIYNRIMNIVNMIDDSIDRSTIETADDVYSKIDNHYPFLNKEEVYLCTNCYNGSTDKKL</sequence>
<organism evidence="1 2">
    <name type="scientific">Strongyloides venezuelensis</name>
    <name type="common">Threadworm</name>
    <dbReference type="NCBI Taxonomy" id="75913"/>
    <lineage>
        <taxon>Eukaryota</taxon>
        <taxon>Metazoa</taxon>
        <taxon>Ecdysozoa</taxon>
        <taxon>Nematoda</taxon>
        <taxon>Chromadorea</taxon>
        <taxon>Rhabditida</taxon>
        <taxon>Tylenchina</taxon>
        <taxon>Panagrolaimomorpha</taxon>
        <taxon>Strongyloidoidea</taxon>
        <taxon>Strongyloididae</taxon>
        <taxon>Strongyloides</taxon>
    </lineage>
</organism>
<evidence type="ECO:0000313" key="1">
    <source>
        <dbReference type="Proteomes" id="UP000035680"/>
    </source>
</evidence>
<name>A0A0K0G3B0_STRVS</name>